<evidence type="ECO:0000313" key="3">
    <source>
        <dbReference type="Proteomes" id="UP001209257"/>
    </source>
</evidence>
<organism evidence="2 3">
    <name type="scientific">Alteromonas salexigens</name>
    <dbReference type="NCBI Taxonomy" id="2982530"/>
    <lineage>
        <taxon>Bacteria</taxon>
        <taxon>Pseudomonadati</taxon>
        <taxon>Pseudomonadota</taxon>
        <taxon>Gammaproteobacteria</taxon>
        <taxon>Alteromonadales</taxon>
        <taxon>Alteromonadaceae</taxon>
        <taxon>Alteromonas/Salinimonas group</taxon>
        <taxon>Alteromonas</taxon>
    </lineage>
</organism>
<dbReference type="Pfam" id="PF18735">
    <property type="entry name" value="HEPN_RiboL-PSP"/>
    <property type="match status" value="1"/>
</dbReference>
<dbReference type="RefSeq" id="WP_262993505.1">
    <property type="nucleotide sequence ID" value="NZ_JAOTJC010000007.1"/>
</dbReference>
<accession>A0ABT2VNI6</accession>
<keyword evidence="3" id="KW-1185">Reference proteome</keyword>
<evidence type="ECO:0000313" key="2">
    <source>
        <dbReference type="EMBL" id="MCU7554664.1"/>
    </source>
</evidence>
<dbReference type="Proteomes" id="UP001209257">
    <property type="component" value="Unassembled WGS sequence"/>
</dbReference>
<dbReference type="EMBL" id="JAOTJC010000007">
    <property type="protein sequence ID" value="MCU7554664.1"/>
    <property type="molecule type" value="Genomic_DNA"/>
</dbReference>
<name>A0ABT2VNI6_9ALTE</name>
<protein>
    <submittedName>
        <fullName evidence="2">HEPN domain-containing protein</fullName>
    </submittedName>
</protein>
<reference evidence="3" key="1">
    <citation type="submission" date="2023-07" db="EMBL/GenBank/DDBJ databases">
        <title>Study on multiphase classification of strain Alteromonas salexigens isolated from the Yellow Sea.</title>
        <authorList>
            <person name="Sun L."/>
        </authorList>
    </citation>
    <scope>NUCLEOTIDE SEQUENCE [LARGE SCALE GENOMIC DNA]</scope>
    <source>
        <strain evidence="3">ASW11-19</strain>
    </source>
</reference>
<dbReference type="InterPro" id="IPR041519">
    <property type="entry name" value="HEPN_RiboL-PSP"/>
</dbReference>
<proteinExistence type="predicted"/>
<evidence type="ECO:0000259" key="1">
    <source>
        <dbReference type="Pfam" id="PF18735"/>
    </source>
</evidence>
<sequence>MPYKKSFSRKEFDSAARGLTRSAKYVSLKKNKVPNEVAQCVYRNLVFQTSAALEQYVKTVLDDWVYLLKINDKKAFNLPENLISLIRIKKLTPTFQGYISRAKGEKETIKNLSEINALNECFLDHADVNSIMDVGNLIDDKKYPSKSNLIDLFYRFGILNIFDECGRKGKRDFKSILNSFSDVRTQISHEHPIPDLTHSDVKKHSENISRFVHSIDKVLYSKVVSVSGEECWKTDLM</sequence>
<comment type="caution">
    <text evidence="2">The sequence shown here is derived from an EMBL/GenBank/DDBJ whole genome shotgun (WGS) entry which is preliminary data.</text>
</comment>
<feature type="domain" description="RiboL-PSP-HEPN" evidence="1">
    <location>
        <begin position="35"/>
        <end position="219"/>
    </location>
</feature>
<gene>
    <name evidence="2" type="ORF">OCL06_08635</name>
</gene>